<evidence type="ECO:0000313" key="1">
    <source>
        <dbReference type="EMBL" id="KAJ9664547.1"/>
    </source>
</evidence>
<protein>
    <submittedName>
        <fullName evidence="1">Uncharacterized protein</fullName>
    </submittedName>
</protein>
<organism evidence="1 2">
    <name type="scientific">Neophaeococcomyces mojaviensis</name>
    <dbReference type="NCBI Taxonomy" id="3383035"/>
    <lineage>
        <taxon>Eukaryota</taxon>
        <taxon>Fungi</taxon>
        <taxon>Dikarya</taxon>
        <taxon>Ascomycota</taxon>
        <taxon>Pezizomycotina</taxon>
        <taxon>Eurotiomycetes</taxon>
        <taxon>Chaetothyriomycetidae</taxon>
        <taxon>Chaetothyriales</taxon>
        <taxon>Chaetothyriales incertae sedis</taxon>
        <taxon>Neophaeococcomyces</taxon>
    </lineage>
</organism>
<dbReference type="Proteomes" id="UP001172386">
    <property type="component" value="Unassembled WGS sequence"/>
</dbReference>
<reference evidence="1" key="1">
    <citation type="submission" date="2022-10" db="EMBL/GenBank/DDBJ databases">
        <title>Culturing micro-colonial fungi from biological soil crusts in the Mojave desert and describing Neophaeococcomyces mojavensis, and introducing the new genera and species Taxawa tesnikishii.</title>
        <authorList>
            <person name="Kurbessoian T."/>
            <person name="Stajich J.E."/>
        </authorList>
    </citation>
    <scope>NUCLEOTIDE SEQUENCE</scope>
    <source>
        <strain evidence="1">JES_112</strain>
    </source>
</reference>
<dbReference type="EMBL" id="JAPDRQ010000002">
    <property type="protein sequence ID" value="KAJ9664547.1"/>
    <property type="molecule type" value="Genomic_DNA"/>
</dbReference>
<accession>A0ACC3AL70</accession>
<evidence type="ECO:0000313" key="2">
    <source>
        <dbReference type="Proteomes" id="UP001172386"/>
    </source>
</evidence>
<proteinExistence type="predicted"/>
<gene>
    <name evidence="1" type="ORF">H2198_000198</name>
</gene>
<sequence length="328" mass="37604">MTAIALQNARSHVLRSLLRRELGAPRSFSQITEAATNHETGLEKEETSDVSIGSNPFPPPVRSSSMSTILPLNQFSTSIYSVPVLLFLRLFYQATPFAISTPENIGRVITSDHGVSCVVIATVPSLAKPPSESFFDTFKQYNTRDFIARLKSDVDFFSRVQIKSITWVKALASPLSHEYLQFLVQDPSTGKLHRLVVDRSDAGDLVTVGWDWKSGKYASHHHVLPLPLLTLFFEGKHQIEAPSLLQFAEILNETSQTQRYRLWREMCWWYAEMVFCQTAKKFPAFTIKQWHFAQLRYSFIVISDWLQRPLLSKAAHEFRIMNINEMRY</sequence>
<name>A0ACC3AL70_9EURO</name>
<keyword evidence="2" id="KW-1185">Reference proteome</keyword>
<comment type="caution">
    <text evidence="1">The sequence shown here is derived from an EMBL/GenBank/DDBJ whole genome shotgun (WGS) entry which is preliminary data.</text>
</comment>